<feature type="domain" description="DUF5717" evidence="2">
    <location>
        <begin position="359"/>
        <end position="805"/>
    </location>
</feature>
<dbReference type="InterPro" id="IPR043775">
    <property type="entry name" value="DUF5717_N"/>
</dbReference>
<dbReference type="Pfam" id="PF18983">
    <property type="entry name" value="DUF5717"/>
    <property type="match status" value="1"/>
</dbReference>
<comment type="caution">
    <text evidence="3">The sequence shown here is derived from an EMBL/GenBank/DDBJ whole genome shotgun (WGS) entry which is preliminary data.</text>
</comment>
<organism evidence="3 4">
    <name type="scientific">Candidatus Scybalomonas excrementavium</name>
    <dbReference type="NCBI Taxonomy" id="2840943"/>
    <lineage>
        <taxon>Bacteria</taxon>
        <taxon>Bacillati</taxon>
        <taxon>Bacillota</taxon>
        <taxon>Clostridia</taxon>
        <taxon>Lachnospirales</taxon>
        <taxon>Lachnospiraceae</taxon>
        <taxon>Lachnospiraceae incertae sedis</taxon>
        <taxon>Candidatus Scybalomonas</taxon>
    </lineage>
</organism>
<reference evidence="3" key="1">
    <citation type="submission" date="2020-10" db="EMBL/GenBank/DDBJ databases">
        <authorList>
            <person name="Gilroy R."/>
        </authorList>
    </citation>
    <scope>NUCLEOTIDE SEQUENCE</scope>
    <source>
        <strain evidence="3">E3-2379</strain>
    </source>
</reference>
<evidence type="ECO:0000259" key="1">
    <source>
        <dbReference type="Pfam" id="PF18983"/>
    </source>
</evidence>
<feature type="domain" description="DUF5717" evidence="1">
    <location>
        <begin position="809"/>
        <end position="1110"/>
    </location>
</feature>
<proteinExistence type="predicted"/>
<evidence type="ECO:0008006" key="5">
    <source>
        <dbReference type="Google" id="ProtNLM"/>
    </source>
</evidence>
<dbReference type="Proteomes" id="UP000823618">
    <property type="component" value="Unassembled WGS sequence"/>
</dbReference>
<dbReference type="AlphaFoldDB" id="A0A9D9N730"/>
<evidence type="ECO:0000313" key="3">
    <source>
        <dbReference type="EMBL" id="MBO8462931.1"/>
    </source>
</evidence>
<gene>
    <name evidence="3" type="ORF">IAC13_03245</name>
</gene>
<sequence length="1117" mass="133592">MRKKIGQISEGKFDIRKPEVEISVEAIELCVQKDEISEGSFEILSKNGEPIKGFLLSTHPRMKLLCASQFIEEEYTVHYRFEAFHYEEGQKEKGQFIFITDGGEFHIPYEVTIQDTYRITSLGEMNQLKEFGELAKESKEEALRLFSSNDFPKIFLKQNKKLQLLYQGLKESRSIAQAMEEFLVCAHKKSKIHVTVKQRELQIDQEKEEYILEIERNCKGYVGALLQTDSTYFTLEKEILHEEDFHDNIAVVKIFIAEKSRSIHSWETALTIYCGEQIIQVPICYQAGKEARMECEKLHQKLQWKRDMVALYESWFLYGTNHITEEEYKKRERTYALQIQESEEGRKTILPEDYSIRFLNKIPEEVVKNKKERKKLFLSFYESGFHSPFLYYEMVKDMNEEVELLSEITNAQLAALQWGNRYDFVSPRLIDRFMQLVFQQKQFSKKVFRVAEQFYKKNPLKEYLTILCGNLIKGDRVEHKYHRYYKKGIESSLKLIGLCEAFIRSMDTTCYELIPRSVLLYFIDADPLPDNEREYLFANILHNEKHYDGILYQYGEKIQTFLKEQMKKGKINDHLFYLYKQNFEQILLSEEMIHTLPGILFKKKLVCHHPLITGAILYHEETKKVEYVPFTNHIAYVDLYTENYQILLLDKLGRRYANTISYELQTLFEDSRYIRLCYEHSQEHPMLLYRLGRHTLNHGKSDAKSIQVAKQVLQLPDIDEDFYWQILKTIIDYYYENYEGDLLEEYLKKVKLDVYNRKERNQFIEYMIVRRMYGTVLQAVELYGYDGVSPKKIVHLTSYLLKSKDVQEDTLLLEMCLYAFRNHQYDMELLEYIGKYTISSLHEMITIWKTAFKHTLRIPELEENLLAQSLFEERIEDDLFPIFSSFYERNTNHMLSKAFLRYVSYDRFMKEKMFPEEFYQTLKSAILDEQLTDNFSKMALLYYLSEQEAIEEDMIDWVKQNIQKFLIAGLVMPFFKKFHQIVLPTDISIQTMVCWKGQRESHYYIRYSLKVIGEWKKEKVREMKMKEIMPGIYVTELVIFQEEEISYSIWQREEHLDRMVKMGTFYPERMPHMTPENRFDTLNSLVSMQETKDREFGELAKDYLQKSQIMNCEWTLL</sequence>
<name>A0A9D9N730_9FIRM</name>
<evidence type="ECO:0000259" key="2">
    <source>
        <dbReference type="Pfam" id="PF18984"/>
    </source>
</evidence>
<dbReference type="EMBL" id="JADIML010000090">
    <property type="protein sequence ID" value="MBO8462931.1"/>
    <property type="molecule type" value="Genomic_DNA"/>
</dbReference>
<accession>A0A9D9N730</accession>
<dbReference type="Pfam" id="PF18984">
    <property type="entry name" value="DUF5717_N"/>
    <property type="match status" value="2"/>
</dbReference>
<dbReference type="InterPro" id="IPR043774">
    <property type="entry name" value="DUF5717_C"/>
</dbReference>
<evidence type="ECO:0000313" key="4">
    <source>
        <dbReference type="Proteomes" id="UP000823618"/>
    </source>
</evidence>
<protein>
    <recommendedName>
        <fullName evidence="5">DUF5717 domain-containing protein</fullName>
    </recommendedName>
</protein>
<feature type="domain" description="DUF5717" evidence="2">
    <location>
        <begin position="1"/>
        <end position="345"/>
    </location>
</feature>
<reference evidence="3" key="2">
    <citation type="journal article" date="2021" name="PeerJ">
        <title>Extensive microbial diversity within the chicken gut microbiome revealed by metagenomics and culture.</title>
        <authorList>
            <person name="Gilroy R."/>
            <person name="Ravi A."/>
            <person name="Getino M."/>
            <person name="Pursley I."/>
            <person name="Horton D.L."/>
            <person name="Alikhan N.F."/>
            <person name="Baker D."/>
            <person name="Gharbi K."/>
            <person name="Hall N."/>
            <person name="Watson M."/>
            <person name="Adriaenssens E.M."/>
            <person name="Foster-Nyarko E."/>
            <person name="Jarju S."/>
            <person name="Secka A."/>
            <person name="Antonio M."/>
            <person name="Oren A."/>
            <person name="Chaudhuri R.R."/>
            <person name="La Ragione R."/>
            <person name="Hildebrand F."/>
            <person name="Pallen M.J."/>
        </authorList>
    </citation>
    <scope>NUCLEOTIDE SEQUENCE</scope>
    <source>
        <strain evidence="3">E3-2379</strain>
    </source>
</reference>